<reference evidence="2" key="1">
    <citation type="submission" date="2020-10" db="EMBL/GenBank/DDBJ databases">
        <title>Unveiling of a novel bifunctional photoreceptor, Dualchrome1, isolated from a cosmopolitan green alga.</title>
        <authorList>
            <person name="Suzuki S."/>
            <person name="Kawachi M."/>
        </authorList>
    </citation>
    <scope>NUCLEOTIDE SEQUENCE</scope>
    <source>
        <strain evidence="2">NIES 2893</strain>
    </source>
</reference>
<gene>
    <name evidence="2" type="ORF">PPROV_000843700</name>
</gene>
<sequence>MVKLLKDVQKQLTPEVAIKVTTGLMVAGGGAMLAVPKRMWNLFAHGRPPWEKVEKSADPDVPLEPDRHHKQLLRWVGFMALSMAGVVTKLTLGDDMEKNRKPMCEVLAGVCAAGVAMDGVVMSQENPGQNENATIVDAAVGGTLAAMNFVASRDVEDE</sequence>
<keyword evidence="3" id="KW-1185">Reference proteome</keyword>
<feature type="transmembrane region" description="Helical" evidence="1">
    <location>
        <begin position="16"/>
        <end position="35"/>
    </location>
</feature>
<accession>A0A830HRK8</accession>
<dbReference type="EMBL" id="BNJQ01000026">
    <property type="protein sequence ID" value="GHP09702.1"/>
    <property type="molecule type" value="Genomic_DNA"/>
</dbReference>
<comment type="caution">
    <text evidence="2">The sequence shown here is derived from an EMBL/GenBank/DDBJ whole genome shotgun (WGS) entry which is preliminary data.</text>
</comment>
<evidence type="ECO:0000313" key="2">
    <source>
        <dbReference type="EMBL" id="GHP09702.1"/>
    </source>
</evidence>
<evidence type="ECO:0000256" key="1">
    <source>
        <dbReference type="SAM" id="Phobius"/>
    </source>
</evidence>
<dbReference type="Proteomes" id="UP000660262">
    <property type="component" value="Unassembled WGS sequence"/>
</dbReference>
<name>A0A830HRK8_9CHLO</name>
<keyword evidence="1" id="KW-1133">Transmembrane helix</keyword>
<dbReference type="AlphaFoldDB" id="A0A830HRK8"/>
<keyword evidence="1" id="KW-0812">Transmembrane</keyword>
<proteinExistence type="predicted"/>
<keyword evidence="1" id="KW-0472">Membrane</keyword>
<organism evidence="2 3">
    <name type="scientific">Pycnococcus provasolii</name>
    <dbReference type="NCBI Taxonomy" id="41880"/>
    <lineage>
        <taxon>Eukaryota</taxon>
        <taxon>Viridiplantae</taxon>
        <taxon>Chlorophyta</taxon>
        <taxon>Pseudoscourfieldiophyceae</taxon>
        <taxon>Pseudoscourfieldiales</taxon>
        <taxon>Pycnococcaceae</taxon>
        <taxon>Pycnococcus</taxon>
    </lineage>
</organism>
<evidence type="ECO:0000313" key="3">
    <source>
        <dbReference type="Proteomes" id="UP000660262"/>
    </source>
</evidence>
<protein>
    <submittedName>
        <fullName evidence="2">Uncharacterized protein</fullName>
    </submittedName>
</protein>
<feature type="transmembrane region" description="Helical" evidence="1">
    <location>
        <begin position="72"/>
        <end position="92"/>
    </location>
</feature>